<reference evidence="1 2" key="1">
    <citation type="journal article" date="2015" name="Genome Announc.">
        <title>Expanding the biotechnology potential of lactobacilli through comparative genomics of 213 strains and associated genera.</title>
        <authorList>
            <person name="Sun Z."/>
            <person name="Harris H.M."/>
            <person name="McCann A."/>
            <person name="Guo C."/>
            <person name="Argimon S."/>
            <person name="Zhang W."/>
            <person name="Yang X."/>
            <person name="Jeffery I.B."/>
            <person name="Cooney J.C."/>
            <person name="Kagawa T.F."/>
            <person name="Liu W."/>
            <person name="Song Y."/>
            <person name="Salvetti E."/>
            <person name="Wrobel A."/>
            <person name="Rasinkangas P."/>
            <person name="Parkhill J."/>
            <person name="Rea M.C."/>
            <person name="O'Sullivan O."/>
            <person name="Ritari J."/>
            <person name="Douillard F.P."/>
            <person name="Paul Ross R."/>
            <person name="Yang R."/>
            <person name="Briner A.E."/>
            <person name="Felis G.E."/>
            <person name="de Vos W.M."/>
            <person name="Barrangou R."/>
            <person name="Klaenhammer T.R."/>
            <person name="Caufield P.W."/>
            <person name="Cui Y."/>
            <person name="Zhang H."/>
            <person name="O'Toole P.W."/>
        </authorList>
    </citation>
    <scope>NUCLEOTIDE SEQUENCE [LARGE SCALE GENOMIC DNA]</scope>
    <source>
        <strain evidence="1 2">DSM 20410</strain>
    </source>
</reference>
<dbReference type="PATRIC" id="fig|1629.5.peg.1110"/>
<dbReference type="InterPro" id="IPR011008">
    <property type="entry name" value="Dimeric_a/b-barrel"/>
</dbReference>
<proteinExistence type="predicted"/>
<dbReference type="OrthoDB" id="2157140at2"/>
<evidence type="ECO:0000313" key="2">
    <source>
        <dbReference type="Proteomes" id="UP000051992"/>
    </source>
</evidence>
<dbReference type="EMBL" id="JQBM01000003">
    <property type="protein sequence ID" value="KRN46130.1"/>
    <property type="molecule type" value="Genomic_DNA"/>
</dbReference>
<accession>A0A0R2GZP8</accession>
<name>A0A0R2GZP8_WEIVI</name>
<dbReference type="AlphaFoldDB" id="A0A0R2GZP8"/>
<keyword evidence="2" id="KW-1185">Reference proteome</keyword>
<organism evidence="1 2">
    <name type="scientific">Weissella viridescens</name>
    <name type="common">Lactobacillus viridescens</name>
    <dbReference type="NCBI Taxonomy" id="1629"/>
    <lineage>
        <taxon>Bacteria</taxon>
        <taxon>Bacillati</taxon>
        <taxon>Bacillota</taxon>
        <taxon>Bacilli</taxon>
        <taxon>Lactobacillales</taxon>
        <taxon>Lactobacillaceae</taxon>
        <taxon>Weissella</taxon>
    </lineage>
</organism>
<protein>
    <recommendedName>
        <fullName evidence="3">ABM domain-containing protein</fullName>
    </recommendedName>
</protein>
<sequence length="172" mass="19985">MKQYLHTTFGSQKVLQALQTENPERHMLLTIDDRDQNNFQLLEATNTATSVFANPVSYDVLSAVGETDDIRGWIHFTFLTIPEEEMGAFQKQWNNYQTDTMVNVTGLIGSQLLQRMDDNRQFAVMSTWTLRDYYTIWQADGRGPLKKYADFENRYNMRTSSYSPAAFTKQKL</sequence>
<evidence type="ECO:0008006" key="3">
    <source>
        <dbReference type="Google" id="ProtNLM"/>
    </source>
</evidence>
<dbReference type="RefSeq" id="WP_057746241.1">
    <property type="nucleotide sequence ID" value="NZ_BJLU01000005.1"/>
</dbReference>
<comment type="caution">
    <text evidence="1">The sequence shown here is derived from an EMBL/GenBank/DDBJ whole genome shotgun (WGS) entry which is preliminary data.</text>
</comment>
<dbReference type="Proteomes" id="UP000051992">
    <property type="component" value="Unassembled WGS sequence"/>
</dbReference>
<gene>
    <name evidence="1" type="ORF">IV50_GL001103</name>
</gene>
<dbReference type="GeneID" id="86899037"/>
<evidence type="ECO:0000313" key="1">
    <source>
        <dbReference type="EMBL" id="KRN46130.1"/>
    </source>
</evidence>
<dbReference type="SUPFAM" id="SSF54909">
    <property type="entry name" value="Dimeric alpha+beta barrel"/>
    <property type="match status" value="1"/>
</dbReference>
<dbReference type="Gene3D" id="3.30.70.100">
    <property type="match status" value="1"/>
</dbReference>